<comment type="caution">
    <text evidence="1">The sequence shown here is derived from an EMBL/GenBank/DDBJ whole genome shotgun (WGS) entry which is preliminary data.</text>
</comment>
<evidence type="ECO:0000313" key="1">
    <source>
        <dbReference type="EMBL" id="GIM68073.1"/>
    </source>
</evidence>
<gene>
    <name evidence="1" type="ORF">Aau02nite_30000</name>
</gene>
<organism evidence="1 2">
    <name type="scientific">Actinoplanes auranticolor</name>
    <dbReference type="NCBI Taxonomy" id="47988"/>
    <lineage>
        <taxon>Bacteria</taxon>
        <taxon>Bacillati</taxon>
        <taxon>Actinomycetota</taxon>
        <taxon>Actinomycetes</taxon>
        <taxon>Micromonosporales</taxon>
        <taxon>Micromonosporaceae</taxon>
        <taxon>Actinoplanes</taxon>
    </lineage>
</organism>
<keyword evidence="2" id="KW-1185">Reference proteome</keyword>
<dbReference type="AlphaFoldDB" id="A0A919SAM9"/>
<dbReference type="Gene3D" id="3.20.20.80">
    <property type="entry name" value="Glycosidases"/>
    <property type="match status" value="1"/>
</dbReference>
<reference evidence="1" key="1">
    <citation type="submission" date="2021-03" db="EMBL/GenBank/DDBJ databases">
        <title>Whole genome shotgun sequence of Actinoplanes auranticolor NBRC 12245.</title>
        <authorList>
            <person name="Komaki H."/>
            <person name="Tamura T."/>
        </authorList>
    </citation>
    <scope>NUCLEOTIDE SEQUENCE</scope>
    <source>
        <strain evidence="1">NBRC 12245</strain>
    </source>
</reference>
<dbReference type="EMBL" id="BOQL01000024">
    <property type="protein sequence ID" value="GIM68073.1"/>
    <property type="molecule type" value="Genomic_DNA"/>
</dbReference>
<name>A0A919SAM9_9ACTN</name>
<proteinExistence type="predicted"/>
<dbReference type="Proteomes" id="UP000681340">
    <property type="component" value="Unassembled WGS sequence"/>
</dbReference>
<sequence length="66" mass="7218">MDHGRGSKAAWIRQLASWVEDTPAVGAVVWFDTDIQAGSPHNFRPDTDSAALAAYRAMARRSRFAG</sequence>
<protein>
    <submittedName>
        <fullName evidence="1">Uncharacterized protein</fullName>
    </submittedName>
</protein>
<evidence type="ECO:0000313" key="2">
    <source>
        <dbReference type="Proteomes" id="UP000681340"/>
    </source>
</evidence>
<dbReference type="RefSeq" id="WP_212988998.1">
    <property type="nucleotide sequence ID" value="NZ_BAABEA010000008.1"/>
</dbReference>
<accession>A0A919SAM9</accession>